<dbReference type="InterPro" id="IPR029501">
    <property type="entry name" value="EndoU_bac"/>
</dbReference>
<dbReference type="EMBL" id="JANYMP010000023">
    <property type="protein sequence ID" value="MCS7482319.1"/>
    <property type="molecule type" value="Genomic_DNA"/>
</dbReference>
<protein>
    <submittedName>
        <fullName evidence="2">EndoU domain-containing protein</fullName>
    </submittedName>
</protein>
<gene>
    <name evidence="2" type="ORF">NZH93_36190</name>
</gene>
<feature type="domain" description="Bacterial EndoU nuclease" evidence="1">
    <location>
        <begin position="82"/>
        <end position="198"/>
    </location>
</feature>
<sequence>MSTFDEIAKVCQEVIGMTADLGARLRTLADLADVAPVLEETVATAVRDHVGLTPSGAPVYPVPPGLTEPFTLPRHPMPDPLHTHIFEGHRRRLRLLGYHHHSGGGIDLLGRTTPDLRQVYEARLEHVLPDGRTAAKVNSSFFPDHWSRHEVAHAIRCAFEGRTPVVRDDGRPTLSQWEGRYRGVLIRGFVTAGQDSRTAAFDDVSTAWPVYAPREVP</sequence>
<evidence type="ECO:0000259" key="1">
    <source>
        <dbReference type="Pfam" id="PF14436"/>
    </source>
</evidence>
<name>A0A9X2VUJ2_9PSEU</name>
<comment type="caution">
    <text evidence="2">The sequence shown here is derived from an EMBL/GenBank/DDBJ whole genome shotgun (WGS) entry which is preliminary data.</text>
</comment>
<dbReference type="Proteomes" id="UP001141259">
    <property type="component" value="Unassembled WGS sequence"/>
</dbReference>
<evidence type="ECO:0000313" key="2">
    <source>
        <dbReference type="EMBL" id="MCS7482319.1"/>
    </source>
</evidence>
<dbReference type="RefSeq" id="WP_259627800.1">
    <property type="nucleotide sequence ID" value="NZ_JANYMP010000023.1"/>
</dbReference>
<keyword evidence="3" id="KW-1185">Reference proteome</keyword>
<dbReference type="GO" id="GO:0004519">
    <property type="term" value="F:endonuclease activity"/>
    <property type="evidence" value="ECO:0007669"/>
    <property type="project" value="InterPro"/>
</dbReference>
<reference evidence="2" key="1">
    <citation type="submission" date="2022-08" db="EMBL/GenBank/DDBJ databases">
        <authorList>
            <person name="Tistechok S."/>
            <person name="Samborskyy M."/>
            <person name="Roman I."/>
        </authorList>
    </citation>
    <scope>NUCLEOTIDE SEQUENCE</scope>
    <source>
        <strain evidence="2">DSM 103496</strain>
    </source>
</reference>
<organism evidence="2 3">
    <name type="scientific">Umezawaea endophytica</name>
    <dbReference type="NCBI Taxonomy" id="1654476"/>
    <lineage>
        <taxon>Bacteria</taxon>
        <taxon>Bacillati</taxon>
        <taxon>Actinomycetota</taxon>
        <taxon>Actinomycetes</taxon>
        <taxon>Pseudonocardiales</taxon>
        <taxon>Pseudonocardiaceae</taxon>
        <taxon>Umezawaea</taxon>
    </lineage>
</organism>
<proteinExistence type="predicted"/>
<evidence type="ECO:0000313" key="3">
    <source>
        <dbReference type="Proteomes" id="UP001141259"/>
    </source>
</evidence>
<accession>A0A9X2VUJ2</accession>
<dbReference type="Pfam" id="PF14436">
    <property type="entry name" value="EndoU_bacteria"/>
    <property type="match status" value="1"/>
</dbReference>
<dbReference type="AlphaFoldDB" id="A0A9X2VUJ2"/>